<dbReference type="EMBL" id="CP037901">
    <property type="protein sequence ID" value="QBP12561.1"/>
    <property type="molecule type" value="Genomic_DNA"/>
</dbReference>
<sequence>MNIQIGELAKRTACPVVTIRFYEQEGLLPPPGRSRGNFRLYGEEHVERLQFIRHCRSLDMPLSDVRTLLSYRKRPDQDCGEVNMLLDEHIRQVESRIGALLELKHHLVELREACSGARPAQSCGILQGLSDCVCDTRGTTAHPSD</sequence>
<protein>
    <submittedName>
        <fullName evidence="1">Cd(II)/Pb(II)-responsive transcriptional regulator</fullName>
    </submittedName>
</protein>
<dbReference type="OMA" id="QACEGEH"/>
<dbReference type="AlphaFoldDB" id="A0A132H9A1"/>
<name>A0A132H9A1_9BURK</name>
<dbReference type="NCBIfam" id="TIGR02047">
    <property type="entry name" value="CadR-PbrR"/>
    <property type="match status" value="1"/>
</dbReference>
<dbReference type="Proteomes" id="UP000253772">
    <property type="component" value="Chromosome c2"/>
</dbReference>
<dbReference type="OrthoDB" id="9808480at2"/>
<organism evidence="1 2">
    <name type="scientific">Cupriavidus metallidurans</name>
    <dbReference type="NCBI Taxonomy" id="119219"/>
    <lineage>
        <taxon>Bacteria</taxon>
        <taxon>Pseudomonadati</taxon>
        <taxon>Pseudomonadota</taxon>
        <taxon>Betaproteobacteria</taxon>
        <taxon>Burkholderiales</taxon>
        <taxon>Burkholderiaceae</taxon>
        <taxon>Cupriavidus</taxon>
    </lineage>
</organism>
<accession>A0A132H9A1</accession>
<dbReference type="RefSeq" id="WP_008645748.1">
    <property type="nucleotide sequence ID" value="NZ_CP026544.1"/>
</dbReference>
<dbReference type="Gene3D" id="1.10.1660.10">
    <property type="match status" value="1"/>
</dbReference>
<dbReference type="GO" id="GO:0003677">
    <property type="term" value="F:DNA binding"/>
    <property type="evidence" value="ECO:0007669"/>
    <property type="project" value="InterPro"/>
</dbReference>
<dbReference type="InterPro" id="IPR009061">
    <property type="entry name" value="DNA-bd_dom_put_sf"/>
</dbReference>
<dbReference type="GO" id="GO:0045893">
    <property type="term" value="P:positive regulation of DNA-templated transcription"/>
    <property type="evidence" value="ECO:0007669"/>
    <property type="project" value="InterPro"/>
</dbReference>
<dbReference type="CDD" id="cd04784">
    <property type="entry name" value="HTH_CadR-PbrR"/>
    <property type="match status" value="1"/>
</dbReference>
<dbReference type="SMART" id="SM00422">
    <property type="entry name" value="HTH_MERR"/>
    <property type="match status" value="1"/>
</dbReference>
<dbReference type="PRINTS" id="PR00040">
    <property type="entry name" value="HTHMERR"/>
</dbReference>
<evidence type="ECO:0000313" key="2">
    <source>
        <dbReference type="Proteomes" id="UP000253772"/>
    </source>
</evidence>
<dbReference type="GO" id="GO:0046872">
    <property type="term" value="F:metal ion binding"/>
    <property type="evidence" value="ECO:0007669"/>
    <property type="project" value="InterPro"/>
</dbReference>
<dbReference type="SMR" id="A0A132H9A1"/>
<evidence type="ECO:0000313" key="1">
    <source>
        <dbReference type="EMBL" id="QBP12561.1"/>
    </source>
</evidence>
<dbReference type="SUPFAM" id="SSF46955">
    <property type="entry name" value="Putative DNA-binding domain"/>
    <property type="match status" value="1"/>
</dbReference>
<dbReference type="GeneID" id="60823112"/>
<dbReference type="InterPro" id="IPR000551">
    <property type="entry name" value="MerR-type_HTH_dom"/>
</dbReference>
<dbReference type="GO" id="GO:0003700">
    <property type="term" value="F:DNA-binding transcription factor activity"/>
    <property type="evidence" value="ECO:0007669"/>
    <property type="project" value="InterPro"/>
</dbReference>
<dbReference type="InterPro" id="IPR011791">
    <property type="entry name" value="CadR-PbrR"/>
</dbReference>
<proteinExistence type="predicted"/>
<reference evidence="1 2" key="1">
    <citation type="submission" date="2019-03" db="EMBL/GenBank/DDBJ databases">
        <title>Comparative insights into the high quality Complete genome sequence of highly metal resistant Cupriavidus metallidurans strain BS1 isolated from a gold-copper mine.</title>
        <authorList>
            <person name="Mazhar H.S."/>
            <person name="Rensing C."/>
        </authorList>
    </citation>
    <scope>NUCLEOTIDE SEQUENCE [LARGE SCALE GENOMIC DNA]</scope>
    <source>
        <strain evidence="1 2">BS1</strain>
    </source>
</reference>
<dbReference type="InterPro" id="IPR047057">
    <property type="entry name" value="MerR_fam"/>
</dbReference>
<dbReference type="GeneID" id="98407004"/>
<gene>
    <name evidence="1" type="primary">cadR</name>
    <name evidence="1" type="ORF">DDF84_022890</name>
</gene>
<dbReference type="PROSITE" id="PS50937">
    <property type="entry name" value="HTH_MERR_2"/>
    <property type="match status" value="1"/>
</dbReference>
<dbReference type="Pfam" id="PF13411">
    <property type="entry name" value="MerR_1"/>
    <property type="match status" value="1"/>
</dbReference>
<dbReference type="PANTHER" id="PTHR30204">
    <property type="entry name" value="REDOX-CYCLING DRUG-SENSING TRANSCRIPTIONAL ACTIVATOR SOXR"/>
    <property type="match status" value="1"/>
</dbReference>
<dbReference type="PANTHER" id="PTHR30204:SF92">
    <property type="entry name" value="HTH-TYPE TRANSCRIPTIONAL REGULATOR ZNTR"/>
    <property type="match status" value="1"/>
</dbReference>